<gene>
    <name evidence="2" type="ORF">FHS09_004195</name>
</gene>
<organism evidence="2 3">
    <name type="scientific">Microbulbifer rhizosphaerae</name>
    <dbReference type="NCBI Taxonomy" id="1562603"/>
    <lineage>
        <taxon>Bacteria</taxon>
        <taxon>Pseudomonadati</taxon>
        <taxon>Pseudomonadota</taxon>
        <taxon>Gammaproteobacteria</taxon>
        <taxon>Cellvibrionales</taxon>
        <taxon>Microbulbiferaceae</taxon>
        <taxon>Microbulbifer</taxon>
    </lineage>
</organism>
<dbReference type="Proteomes" id="UP000535937">
    <property type="component" value="Unassembled WGS sequence"/>
</dbReference>
<evidence type="ECO:0000313" key="2">
    <source>
        <dbReference type="EMBL" id="MBB3063337.1"/>
    </source>
</evidence>
<name>A0A7W4WGG4_9GAMM</name>
<dbReference type="Pfam" id="PF12146">
    <property type="entry name" value="Hydrolase_4"/>
    <property type="match status" value="1"/>
</dbReference>
<dbReference type="InterPro" id="IPR051044">
    <property type="entry name" value="MAG_DAG_Lipase"/>
</dbReference>
<dbReference type="InterPro" id="IPR029058">
    <property type="entry name" value="AB_hydrolase_fold"/>
</dbReference>
<protein>
    <submittedName>
        <fullName evidence="2">Putative redox protein</fullName>
    </submittedName>
</protein>
<feature type="domain" description="Serine aminopeptidase S33" evidence="1">
    <location>
        <begin position="47"/>
        <end position="145"/>
    </location>
</feature>
<dbReference type="EMBL" id="JACHWZ010000028">
    <property type="protein sequence ID" value="MBB3063337.1"/>
    <property type="molecule type" value="Genomic_DNA"/>
</dbReference>
<dbReference type="RefSeq" id="WP_183463424.1">
    <property type="nucleotide sequence ID" value="NZ_JACHWZ010000028.1"/>
</dbReference>
<dbReference type="AlphaFoldDB" id="A0A7W4WGG4"/>
<accession>A0A7W4WGG4</accession>
<evidence type="ECO:0000259" key="1">
    <source>
        <dbReference type="Pfam" id="PF12146"/>
    </source>
</evidence>
<comment type="caution">
    <text evidence="2">The sequence shown here is derived from an EMBL/GenBank/DDBJ whole genome shotgun (WGS) entry which is preliminary data.</text>
</comment>
<dbReference type="PANTHER" id="PTHR11614">
    <property type="entry name" value="PHOSPHOLIPASE-RELATED"/>
    <property type="match status" value="1"/>
</dbReference>
<keyword evidence="3" id="KW-1185">Reference proteome</keyword>
<evidence type="ECO:0000313" key="3">
    <source>
        <dbReference type="Proteomes" id="UP000535937"/>
    </source>
</evidence>
<dbReference type="Gene3D" id="3.40.50.1820">
    <property type="entry name" value="alpha/beta hydrolase"/>
    <property type="match status" value="1"/>
</dbReference>
<reference evidence="2 3" key="1">
    <citation type="submission" date="2020-08" db="EMBL/GenBank/DDBJ databases">
        <title>Genomic Encyclopedia of Type Strains, Phase III (KMG-III): the genomes of soil and plant-associated and newly described type strains.</title>
        <authorList>
            <person name="Whitman W."/>
        </authorList>
    </citation>
    <scope>NUCLEOTIDE SEQUENCE [LARGE SCALE GENOMIC DNA]</scope>
    <source>
        <strain evidence="2 3">CECT 8799</strain>
    </source>
</reference>
<dbReference type="InterPro" id="IPR022742">
    <property type="entry name" value="Hydrolase_4"/>
</dbReference>
<dbReference type="SUPFAM" id="SSF53474">
    <property type="entry name" value="alpha/beta-Hydrolases"/>
    <property type="match status" value="1"/>
</dbReference>
<proteinExistence type="predicted"/>
<sequence>MGRRHKVTFPGGSGARLAGILEVPAKGPQRATALFAHCFTCGKDVLAASRIARRLAELGYAVLRFDFTGLGNSEGDFADTNFSSNVADLLAAAEFLRREQRPPELLLGHSLGGAAVLAAAGAIPEARAIATIAAPADAEHVTRQFADSVDTILREGQAEVQLGGRPFVIRKQFLDDLQRRRSGHIRNLDRPLLIYHSPLDNMVSVDEAAEIYNRAMHPKSFISLDDADHLLTRQKDADYIADTLAAWVGRYLPQRGTTE</sequence>